<comment type="caution">
    <text evidence="8">The sequence shown here is derived from an EMBL/GenBank/DDBJ whole genome shotgun (WGS) entry which is preliminary data.</text>
</comment>
<evidence type="ECO:0000256" key="3">
    <source>
        <dbReference type="ARBA" id="ARBA00022553"/>
    </source>
</evidence>
<dbReference type="GO" id="GO:0016301">
    <property type="term" value="F:kinase activity"/>
    <property type="evidence" value="ECO:0007669"/>
    <property type="project" value="UniProtKB-KW"/>
</dbReference>
<keyword evidence="9" id="KW-1185">Reference proteome</keyword>
<keyword evidence="3" id="KW-0597">Phosphoprotein</keyword>
<evidence type="ECO:0000256" key="5">
    <source>
        <dbReference type="ARBA" id="ARBA00022777"/>
    </source>
</evidence>
<evidence type="ECO:0000313" key="8">
    <source>
        <dbReference type="EMBL" id="MDV2687599.1"/>
    </source>
</evidence>
<dbReference type="PANTHER" id="PTHR45453">
    <property type="entry name" value="PHOSPHATE REGULON SENSOR PROTEIN PHOR"/>
    <property type="match status" value="1"/>
</dbReference>
<feature type="non-terminal residue" evidence="8">
    <location>
        <position position="1"/>
    </location>
</feature>
<organism evidence="8 9">
    <name type="scientific">Alkalihalophilus lindianensis</name>
    <dbReference type="NCBI Taxonomy" id="1630542"/>
    <lineage>
        <taxon>Bacteria</taxon>
        <taxon>Bacillati</taxon>
        <taxon>Bacillota</taxon>
        <taxon>Bacilli</taxon>
        <taxon>Bacillales</taxon>
        <taxon>Bacillaceae</taxon>
        <taxon>Alkalihalophilus</taxon>
    </lineage>
</organism>
<dbReference type="Proteomes" id="UP001287282">
    <property type="component" value="Unassembled WGS sequence"/>
</dbReference>
<dbReference type="PANTHER" id="PTHR45453:SF1">
    <property type="entry name" value="PHOSPHATE REGULON SENSOR PROTEIN PHOR"/>
    <property type="match status" value="1"/>
</dbReference>
<dbReference type="InterPro" id="IPR050351">
    <property type="entry name" value="BphY/WalK/GraS-like"/>
</dbReference>
<keyword evidence="6" id="KW-0902">Two-component regulatory system</keyword>
<accession>A0ABU3XJK7</accession>
<dbReference type="SUPFAM" id="SSF47384">
    <property type="entry name" value="Homodimeric domain of signal transducing histidine kinase"/>
    <property type="match status" value="1"/>
</dbReference>
<gene>
    <name evidence="8" type="ORF">RYX56_24945</name>
</gene>
<evidence type="ECO:0000313" key="9">
    <source>
        <dbReference type="Proteomes" id="UP001287282"/>
    </source>
</evidence>
<dbReference type="EMBL" id="JAWJBA010000955">
    <property type="protein sequence ID" value="MDV2687599.1"/>
    <property type="molecule type" value="Genomic_DNA"/>
</dbReference>
<keyword evidence="4" id="KW-0808">Transferase</keyword>
<reference evidence="8 9" key="1">
    <citation type="submission" date="2023-10" db="EMBL/GenBank/DDBJ databases">
        <title>Screening of Alkalihalobacillus lindianensis BZ-TG-R113 and Its Alleviation of Salt Stress on Rapeseed Growth.</title>
        <authorList>
            <person name="Zhao B."/>
            <person name="Guo T."/>
        </authorList>
    </citation>
    <scope>NUCLEOTIDE SEQUENCE [LARGE SCALE GENOMIC DNA]</scope>
    <source>
        <strain evidence="8 9">BZ-TG-R113</strain>
    </source>
</reference>
<feature type="non-terminal residue" evidence="8">
    <location>
        <position position="79"/>
    </location>
</feature>
<feature type="domain" description="Signal transduction histidine kinase dimerisation/phosphoacceptor" evidence="7">
    <location>
        <begin position="29"/>
        <end position="74"/>
    </location>
</feature>
<evidence type="ECO:0000256" key="1">
    <source>
        <dbReference type="ARBA" id="ARBA00000085"/>
    </source>
</evidence>
<dbReference type="Pfam" id="PF00512">
    <property type="entry name" value="HisKA"/>
    <property type="match status" value="1"/>
</dbReference>
<proteinExistence type="predicted"/>
<evidence type="ECO:0000256" key="2">
    <source>
        <dbReference type="ARBA" id="ARBA00012438"/>
    </source>
</evidence>
<keyword evidence="5 8" id="KW-0418">Kinase</keyword>
<dbReference type="InterPro" id="IPR036097">
    <property type="entry name" value="HisK_dim/P_sf"/>
</dbReference>
<protein>
    <recommendedName>
        <fullName evidence="2">histidine kinase</fullName>
        <ecNumber evidence="2">2.7.13.3</ecNumber>
    </recommendedName>
</protein>
<comment type="catalytic activity">
    <reaction evidence="1">
        <text>ATP + protein L-histidine = ADP + protein N-phospho-L-histidine.</text>
        <dbReference type="EC" id="2.7.13.3"/>
    </reaction>
</comment>
<evidence type="ECO:0000256" key="4">
    <source>
        <dbReference type="ARBA" id="ARBA00022679"/>
    </source>
</evidence>
<evidence type="ECO:0000259" key="7">
    <source>
        <dbReference type="Pfam" id="PF00512"/>
    </source>
</evidence>
<dbReference type="RefSeq" id="WP_317124464.1">
    <property type="nucleotide sequence ID" value="NZ_JAWJBA010000955.1"/>
</dbReference>
<dbReference type="Gene3D" id="1.10.287.130">
    <property type="match status" value="1"/>
</dbReference>
<name>A0ABU3XJK7_9BACI</name>
<dbReference type="CDD" id="cd00082">
    <property type="entry name" value="HisKA"/>
    <property type="match status" value="1"/>
</dbReference>
<evidence type="ECO:0000256" key="6">
    <source>
        <dbReference type="ARBA" id="ARBA00023012"/>
    </source>
</evidence>
<dbReference type="EC" id="2.7.13.3" evidence="2"/>
<dbReference type="InterPro" id="IPR003661">
    <property type="entry name" value="HisK_dim/P_dom"/>
</dbReference>
<sequence>LKQLLIEINRLLAHNQKMMASYNKTELSMRKMLSNISHDLKTPLTVVLGYTEMILNDPNRNREETEELLEKVHNKTVEV</sequence>